<organism evidence="2 3">
    <name type="scientific">Bifidobacterium leontopitheci</name>
    <dbReference type="NCBI Taxonomy" id="2650774"/>
    <lineage>
        <taxon>Bacteria</taxon>
        <taxon>Bacillati</taxon>
        <taxon>Actinomycetota</taxon>
        <taxon>Actinomycetes</taxon>
        <taxon>Bifidobacteriales</taxon>
        <taxon>Bifidobacteriaceae</taxon>
        <taxon>Bifidobacterium</taxon>
    </lineage>
</organism>
<gene>
    <name evidence="2" type="ORF">F7D09_0003</name>
</gene>
<comment type="caution">
    <text evidence="2">The sequence shown here is derived from an EMBL/GenBank/DDBJ whole genome shotgun (WGS) entry which is preliminary data.</text>
</comment>
<sequence>MRIDDSSLRPEPVLEIRVRSRKGSLRCSSCGRKRRGYDRGGDVHRWRHQDFGCWRVELVALMPRVDCPRCGVVVARLPRAEPGSRFARDFEAECAWLTAVANRKTAGSFLHVAWRTAGDIARRVAERLKASTLSPFDGLTAISVDETGYRKGHTYVTVVVDHERRRVIRAYDGVGKEVFGLFCQ</sequence>
<dbReference type="PANTHER" id="PTHR33498">
    <property type="entry name" value="TRANSPOSASE FOR INSERTION SEQUENCE ELEMENT IS1557"/>
    <property type="match status" value="1"/>
</dbReference>
<evidence type="ECO:0000313" key="3">
    <source>
        <dbReference type="Proteomes" id="UP000441772"/>
    </source>
</evidence>
<keyword evidence="3" id="KW-1185">Reference proteome</keyword>
<dbReference type="InterPro" id="IPR047951">
    <property type="entry name" value="Transpos_ISL3"/>
</dbReference>
<dbReference type="InterPro" id="IPR029261">
    <property type="entry name" value="Transposase_Znf"/>
</dbReference>
<dbReference type="AlphaFoldDB" id="A0A6I1GT14"/>
<reference evidence="2 3" key="1">
    <citation type="submission" date="2019-09" db="EMBL/GenBank/DDBJ databases">
        <title>Characterization of the phylogenetic diversity of two novel species belonging to the genus Bifidobacterium: Bifidobacterium cebidarum sp. nov. and Bifidobacterium leontopitheci sp. nov.</title>
        <authorList>
            <person name="Lugli G.A."/>
            <person name="Duranti S."/>
            <person name="Milani C."/>
            <person name="Turroni F."/>
            <person name="Ventura M."/>
        </authorList>
    </citation>
    <scope>NUCLEOTIDE SEQUENCE [LARGE SCALE GENOMIC DNA]</scope>
    <source>
        <strain evidence="2 3">LMG 31471</strain>
    </source>
</reference>
<accession>A0A6I1GT14</accession>
<dbReference type="Pfam" id="PF14690">
    <property type="entry name" value="Zn_ribbon_ISL3"/>
    <property type="match status" value="1"/>
</dbReference>
<dbReference type="PANTHER" id="PTHR33498:SF1">
    <property type="entry name" value="TRANSPOSASE FOR INSERTION SEQUENCE ELEMENT IS1557"/>
    <property type="match status" value="1"/>
</dbReference>
<evidence type="ECO:0000259" key="1">
    <source>
        <dbReference type="Pfam" id="PF14690"/>
    </source>
</evidence>
<feature type="domain" description="Transposase IS204/IS1001/IS1096/IS1165 zinc-finger" evidence="1">
    <location>
        <begin position="26"/>
        <end position="70"/>
    </location>
</feature>
<evidence type="ECO:0000313" key="2">
    <source>
        <dbReference type="EMBL" id="KAB7791328.1"/>
    </source>
</evidence>
<dbReference type="Proteomes" id="UP000441772">
    <property type="component" value="Unassembled WGS sequence"/>
</dbReference>
<dbReference type="EMBL" id="WBVT01000001">
    <property type="protein sequence ID" value="KAB7791328.1"/>
    <property type="molecule type" value="Genomic_DNA"/>
</dbReference>
<name>A0A6I1GT14_9BIFI</name>
<proteinExistence type="predicted"/>
<protein>
    <submittedName>
        <fullName evidence="2">Transposase</fullName>
    </submittedName>
</protein>